<gene>
    <name evidence="1" type="ORF">PUN28_015722</name>
</gene>
<dbReference type="Proteomes" id="UP001430953">
    <property type="component" value="Unassembled WGS sequence"/>
</dbReference>
<comment type="caution">
    <text evidence="1">The sequence shown here is derived from an EMBL/GenBank/DDBJ whole genome shotgun (WGS) entry which is preliminary data.</text>
</comment>
<evidence type="ECO:0000313" key="1">
    <source>
        <dbReference type="EMBL" id="KAL0107358.1"/>
    </source>
</evidence>
<dbReference type="EMBL" id="JADYXP020000017">
    <property type="protein sequence ID" value="KAL0107358.1"/>
    <property type="molecule type" value="Genomic_DNA"/>
</dbReference>
<protein>
    <submittedName>
        <fullName evidence="1">Uncharacterized protein</fullName>
    </submittedName>
</protein>
<proteinExistence type="predicted"/>
<sequence length="108" mass="12086">MHATKKKYFLVNVLLNKSLHILSKLFLQAVKNKSSFHTATLFSTKVNNCSHLSSVFESKISPSSTTGILAVARSFLHNSIQNVIYDSREHTFPDAFSINTTSKVSRRA</sequence>
<evidence type="ECO:0000313" key="2">
    <source>
        <dbReference type="Proteomes" id="UP001430953"/>
    </source>
</evidence>
<name>A0AAW2EVI2_9HYME</name>
<dbReference type="AlphaFoldDB" id="A0AAW2EVI2"/>
<accession>A0AAW2EVI2</accession>
<organism evidence="1 2">
    <name type="scientific">Cardiocondyla obscurior</name>
    <dbReference type="NCBI Taxonomy" id="286306"/>
    <lineage>
        <taxon>Eukaryota</taxon>
        <taxon>Metazoa</taxon>
        <taxon>Ecdysozoa</taxon>
        <taxon>Arthropoda</taxon>
        <taxon>Hexapoda</taxon>
        <taxon>Insecta</taxon>
        <taxon>Pterygota</taxon>
        <taxon>Neoptera</taxon>
        <taxon>Endopterygota</taxon>
        <taxon>Hymenoptera</taxon>
        <taxon>Apocrita</taxon>
        <taxon>Aculeata</taxon>
        <taxon>Formicoidea</taxon>
        <taxon>Formicidae</taxon>
        <taxon>Myrmicinae</taxon>
        <taxon>Cardiocondyla</taxon>
    </lineage>
</organism>
<reference evidence="1 2" key="1">
    <citation type="submission" date="2023-03" db="EMBL/GenBank/DDBJ databases">
        <title>High recombination rates correlate with genetic variation in Cardiocondyla obscurior ants.</title>
        <authorList>
            <person name="Errbii M."/>
        </authorList>
    </citation>
    <scope>NUCLEOTIDE SEQUENCE [LARGE SCALE GENOMIC DNA]</scope>
    <source>
        <strain evidence="1">Alpha-2009</strain>
        <tissue evidence="1">Whole body</tissue>
    </source>
</reference>
<keyword evidence="2" id="KW-1185">Reference proteome</keyword>